<feature type="region of interest" description="Disordered" evidence="1">
    <location>
        <begin position="1"/>
        <end position="91"/>
    </location>
</feature>
<evidence type="ECO:0000313" key="3">
    <source>
        <dbReference type="Proteomes" id="UP000191285"/>
    </source>
</evidence>
<evidence type="ECO:0000256" key="1">
    <source>
        <dbReference type="SAM" id="MobiDB-lite"/>
    </source>
</evidence>
<dbReference type="AlphaFoldDB" id="A0A1V6TU12"/>
<dbReference type="EMBL" id="MLKD01000002">
    <property type="protein sequence ID" value="OQE29454.1"/>
    <property type="molecule type" value="Genomic_DNA"/>
</dbReference>
<evidence type="ECO:0000313" key="2">
    <source>
        <dbReference type="EMBL" id="OQE29454.1"/>
    </source>
</evidence>
<protein>
    <submittedName>
        <fullName evidence="2">Uncharacterized protein</fullName>
    </submittedName>
</protein>
<dbReference type="Proteomes" id="UP000191285">
    <property type="component" value="Unassembled WGS sequence"/>
</dbReference>
<accession>A0A1V6TU12</accession>
<gene>
    <name evidence="2" type="ORF">PENSTE_c002G01963</name>
</gene>
<comment type="caution">
    <text evidence="2">The sequence shown here is derived from an EMBL/GenBank/DDBJ whole genome shotgun (WGS) entry which is preliminary data.</text>
</comment>
<sequence length="129" mass="14104">MPQRVSSQFELETLGSAGRNSAVLGREKRDGSNLTVRGASLAAEGAAQSKYSGHRSGAYGTQERLESESRMRRTTRWVKSQQQESKDKTRAVTFTDSSRAFHEQGISLSTNVVGVEPSRGKAPAMAEWI</sequence>
<keyword evidence="3" id="KW-1185">Reference proteome</keyword>
<organism evidence="2 3">
    <name type="scientific">Penicillium steckii</name>
    <dbReference type="NCBI Taxonomy" id="303698"/>
    <lineage>
        <taxon>Eukaryota</taxon>
        <taxon>Fungi</taxon>
        <taxon>Dikarya</taxon>
        <taxon>Ascomycota</taxon>
        <taxon>Pezizomycotina</taxon>
        <taxon>Eurotiomycetes</taxon>
        <taxon>Eurotiomycetidae</taxon>
        <taxon>Eurotiales</taxon>
        <taxon>Aspergillaceae</taxon>
        <taxon>Penicillium</taxon>
    </lineage>
</organism>
<reference evidence="3" key="1">
    <citation type="journal article" date="2017" name="Nat. Microbiol.">
        <title>Global analysis of biosynthetic gene clusters reveals vast potential of secondary metabolite production in Penicillium species.</title>
        <authorList>
            <person name="Nielsen J.C."/>
            <person name="Grijseels S."/>
            <person name="Prigent S."/>
            <person name="Ji B."/>
            <person name="Dainat J."/>
            <person name="Nielsen K.F."/>
            <person name="Frisvad J.C."/>
            <person name="Workman M."/>
            <person name="Nielsen J."/>
        </authorList>
    </citation>
    <scope>NUCLEOTIDE SEQUENCE [LARGE SCALE GENOMIC DNA]</scope>
    <source>
        <strain evidence="3">IBT 24891</strain>
    </source>
</reference>
<proteinExistence type="predicted"/>
<feature type="compositionally biased region" description="Polar residues" evidence="1">
    <location>
        <begin position="1"/>
        <end position="10"/>
    </location>
</feature>
<name>A0A1V6TU12_9EURO</name>